<dbReference type="EMBL" id="CP063407">
    <property type="protein sequence ID" value="QSZ32217.1"/>
    <property type="molecule type" value="Genomic_DNA"/>
</dbReference>
<feature type="signal peptide" evidence="1">
    <location>
        <begin position="1"/>
        <end position="20"/>
    </location>
</feature>
<reference evidence="2" key="1">
    <citation type="submission" date="2020-10" db="EMBL/GenBank/DDBJ databases">
        <title>Genome Sequence of Monilinia vaccinii-corymbosi Sheds Light on Mummy Berry Disease Infection of Blueberry and Mating Type.</title>
        <authorList>
            <person name="Yow A.G."/>
            <person name="Zhang Y."/>
            <person name="Bansal K."/>
            <person name="Eacker S.M."/>
            <person name="Sullivan S."/>
            <person name="Liachko I."/>
            <person name="Cubeta M.A."/>
            <person name="Rollins J.A."/>
            <person name="Ashrafi H."/>
        </authorList>
    </citation>
    <scope>NUCLEOTIDE SEQUENCE</scope>
    <source>
        <strain evidence="2">RL-1</strain>
    </source>
</reference>
<keyword evidence="3" id="KW-1185">Reference proteome</keyword>
<name>A0A8A3PAU7_9HELO</name>
<feature type="chain" id="PRO_5032563907" evidence="1">
    <location>
        <begin position="21"/>
        <end position="160"/>
    </location>
</feature>
<dbReference type="Proteomes" id="UP000672032">
    <property type="component" value="Chromosome 3"/>
</dbReference>
<proteinExistence type="predicted"/>
<sequence>MRSSTVAFAVTLALANSASALAFEAYGAAPTLPYQSPPIFPPVPTGASAPPPDSPHNPVYPTGAAYPSGSWPISNASSKPGVYSNTTILSTATASKSGAGTSTATAVTSVTGTGRTGPSASPTASATASNSAADALSLSGASWSVGGLMLGGMAVVFGFF</sequence>
<protein>
    <submittedName>
        <fullName evidence="2">Uncharacterized protein</fullName>
    </submittedName>
</protein>
<evidence type="ECO:0000256" key="1">
    <source>
        <dbReference type="SAM" id="SignalP"/>
    </source>
</evidence>
<evidence type="ECO:0000313" key="3">
    <source>
        <dbReference type="Proteomes" id="UP000672032"/>
    </source>
</evidence>
<accession>A0A8A3PAU7</accession>
<keyword evidence="1" id="KW-0732">Signal</keyword>
<gene>
    <name evidence="2" type="ORF">DSL72_001789</name>
</gene>
<dbReference type="AlphaFoldDB" id="A0A8A3PAU7"/>
<evidence type="ECO:0000313" key="2">
    <source>
        <dbReference type="EMBL" id="QSZ32217.1"/>
    </source>
</evidence>
<organism evidence="2 3">
    <name type="scientific">Monilinia vaccinii-corymbosi</name>
    <dbReference type="NCBI Taxonomy" id="61207"/>
    <lineage>
        <taxon>Eukaryota</taxon>
        <taxon>Fungi</taxon>
        <taxon>Dikarya</taxon>
        <taxon>Ascomycota</taxon>
        <taxon>Pezizomycotina</taxon>
        <taxon>Leotiomycetes</taxon>
        <taxon>Helotiales</taxon>
        <taxon>Sclerotiniaceae</taxon>
        <taxon>Monilinia</taxon>
    </lineage>
</organism>